<organism evidence="2 3">
    <name type="scientific">Cronobacter malonaticus</name>
    <dbReference type="NCBI Taxonomy" id="413503"/>
    <lineage>
        <taxon>Bacteria</taxon>
        <taxon>Pseudomonadati</taxon>
        <taxon>Pseudomonadota</taxon>
        <taxon>Gammaproteobacteria</taxon>
        <taxon>Enterobacterales</taxon>
        <taxon>Enterobacteriaceae</taxon>
        <taxon>Cronobacter</taxon>
    </lineage>
</organism>
<evidence type="ECO:0000313" key="3">
    <source>
        <dbReference type="Proteomes" id="UP000244731"/>
    </source>
</evidence>
<comment type="caution">
    <text evidence="2">The sequence shown here is derived from an EMBL/GenBank/DDBJ whole genome shotgun (WGS) entry which is preliminary data.</text>
</comment>
<protein>
    <submittedName>
        <fullName evidence="2">Uncharacterized protein</fullName>
    </submittedName>
</protein>
<keyword evidence="1" id="KW-0472">Membrane</keyword>
<keyword evidence="1" id="KW-1133">Transmembrane helix</keyword>
<evidence type="ECO:0000256" key="1">
    <source>
        <dbReference type="SAM" id="Phobius"/>
    </source>
</evidence>
<dbReference type="EMBL" id="MSAC01000060">
    <property type="protein sequence ID" value="PUX01833.1"/>
    <property type="molecule type" value="Genomic_DNA"/>
</dbReference>
<keyword evidence="1" id="KW-0812">Transmembrane</keyword>
<dbReference type="Proteomes" id="UP000244731">
    <property type="component" value="Unassembled WGS sequence"/>
</dbReference>
<dbReference type="RefSeq" id="WP_075191926.1">
    <property type="nucleotide sequence ID" value="NZ_MSAC01000060.1"/>
</dbReference>
<name>A0ABX5K1A2_9ENTR</name>
<reference evidence="2 3" key="1">
    <citation type="submission" date="2016-12" db="EMBL/GenBank/DDBJ databases">
        <title>Analysis of the Molecular Diversity Among Cronobacter Species Isolated from Filth Flies Using a Pan Genomic DNA Microarray.</title>
        <authorList>
            <person name="Pava-Ripoll M."/>
            <person name="Tall B."/>
            <person name="Farber J."/>
            <person name="Fanning S."/>
            <person name="Lehner A."/>
            <person name="Stephan R."/>
            <person name="Pagotto F."/>
            <person name="Iverson C."/>
            <person name="Ziobro G."/>
            <person name="Miller A."/>
            <person name="Pearson R."/>
            <person name="Yan Q."/>
            <person name="Kim M."/>
            <person name="Jeong S."/>
            <person name="Park J."/>
            <person name="Jun S."/>
            <person name="Choi H."/>
            <person name="Chung T."/>
            <person name="Yoo Y."/>
            <person name="Park E."/>
            <person name="Hwang S."/>
            <person name="Lee B."/>
            <person name="Sathyamoorthy V."/>
            <person name="Carter L."/>
            <person name="Mammel M."/>
            <person name="Jackson S."/>
            <person name="Kothary M."/>
            <person name="Patel I."/>
            <person name="Grim C."/>
            <person name="Gopinath G."/>
            <person name="Gangiredla J."/>
            <person name="Chase H."/>
        </authorList>
    </citation>
    <scope>NUCLEOTIDE SEQUENCE [LARGE SCALE GENOMIC DNA]</scope>
    <source>
        <strain evidence="2 3">MOD1-Md25g</strain>
    </source>
</reference>
<sequence length="79" mass="8494">MKFLIKILALILLVASGAWFWLKPGFDSGIADITALIMLLGLFASDKLNVNSLRQKVSRNSCGIQAGGNVTISTGKEKE</sequence>
<accession>A0ABX5K1A2</accession>
<feature type="transmembrane region" description="Helical" evidence="1">
    <location>
        <begin position="33"/>
        <end position="50"/>
    </location>
</feature>
<proteinExistence type="predicted"/>
<evidence type="ECO:0000313" key="2">
    <source>
        <dbReference type="EMBL" id="PUX01833.1"/>
    </source>
</evidence>
<gene>
    <name evidence="2" type="ORF">AUM46_18315</name>
</gene>
<keyword evidence="3" id="KW-1185">Reference proteome</keyword>